<name>A0A6B0UBW2_IXORI</name>
<keyword evidence="1" id="KW-0732">Signal</keyword>
<accession>A0A6B0UBW2</accession>
<feature type="chain" id="PRO_5025640789" evidence="1">
    <location>
        <begin position="18"/>
        <end position="87"/>
    </location>
</feature>
<organism evidence="2">
    <name type="scientific">Ixodes ricinus</name>
    <name type="common">Common tick</name>
    <name type="synonym">Acarus ricinus</name>
    <dbReference type="NCBI Taxonomy" id="34613"/>
    <lineage>
        <taxon>Eukaryota</taxon>
        <taxon>Metazoa</taxon>
        <taxon>Ecdysozoa</taxon>
        <taxon>Arthropoda</taxon>
        <taxon>Chelicerata</taxon>
        <taxon>Arachnida</taxon>
        <taxon>Acari</taxon>
        <taxon>Parasitiformes</taxon>
        <taxon>Ixodida</taxon>
        <taxon>Ixodoidea</taxon>
        <taxon>Ixodidae</taxon>
        <taxon>Ixodinae</taxon>
        <taxon>Ixodes</taxon>
    </lineage>
</organism>
<feature type="signal peptide" evidence="1">
    <location>
        <begin position="1"/>
        <end position="17"/>
    </location>
</feature>
<evidence type="ECO:0000313" key="2">
    <source>
        <dbReference type="EMBL" id="MXU85716.1"/>
    </source>
</evidence>
<dbReference type="EMBL" id="GIFC01003633">
    <property type="protein sequence ID" value="MXU85716.1"/>
    <property type="molecule type" value="Transcribed_RNA"/>
</dbReference>
<dbReference type="AlphaFoldDB" id="A0A6B0UBW2"/>
<reference evidence="2" key="1">
    <citation type="submission" date="2019-12" db="EMBL/GenBank/DDBJ databases">
        <title>An insight into the sialome of adult female Ixodes ricinus ticks feeding for 6 days.</title>
        <authorList>
            <person name="Perner J."/>
            <person name="Ribeiro J.M.C."/>
        </authorList>
    </citation>
    <scope>NUCLEOTIDE SEQUENCE</scope>
    <source>
        <strain evidence="2">Semi-engorged</strain>
        <tissue evidence="2">Salivary glands</tissue>
    </source>
</reference>
<proteinExistence type="predicted"/>
<protein>
    <submittedName>
        <fullName evidence="2">Putative secreted protein</fullName>
    </submittedName>
</protein>
<sequence>MLPVFMMLLLMASRVFLFISTWQTKIPNPCNELNTVNKYAPTSYSLSLPSMRKPRSQVNPRIGRRIKVPRTQFRTFSMVLFSTTAFT</sequence>
<evidence type="ECO:0000256" key="1">
    <source>
        <dbReference type="SAM" id="SignalP"/>
    </source>
</evidence>